<organism evidence="2 3">
    <name type="scientific">Flagellimonas flava</name>
    <dbReference type="NCBI Taxonomy" id="570519"/>
    <lineage>
        <taxon>Bacteria</taxon>
        <taxon>Pseudomonadati</taxon>
        <taxon>Bacteroidota</taxon>
        <taxon>Flavobacteriia</taxon>
        <taxon>Flavobacteriales</taxon>
        <taxon>Flavobacteriaceae</taxon>
        <taxon>Flagellimonas</taxon>
    </lineage>
</organism>
<keyword evidence="2" id="KW-0808">Transferase</keyword>
<evidence type="ECO:0000313" key="3">
    <source>
        <dbReference type="Proteomes" id="UP000184532"/>
    </source>
</evidence>
<dbReference type="InterPro" id="IPR029063">
    <property type="entry name" value="SAM-dependent_MTases_sf"/>
</dbReference>
<accession>A0A1M5L1Z9</accession>
<dbReference type="PANTHER" id="PTHR32026">
    <property type="entry name" value="METHYLTRANSFERASE-LIKE PROTEIN 24"/>
    <property type="match status" value="1"/>
</dbReference>
<dbReference type="InterPro" id="IPR026913">
    <property type="entry name" value="METTL24"/>
</dbReference>
<evidence type="ECO:0000313" key="2">
    <source>
        <dbReference type="EMBL" id="SHG58965.1"/>
    </source>
</evidence>
<dbReference type="GO" id="GO:0008168">
    <property type="term" value="F:methyltransferase activity"/>
    <property type="evidence" value="ECO:0007669"/>
    <property type="project" value="UniProtKB-KW"/>
</dbReference>
<evidence type="ECO:0000259" key="1">
    <source>
        <dbReference type="Pfam" id="PF05050"/>
    </source>
</evidence>
<reference evidence="3" key="1">
    <citation type="submission" date="2016-11" db="EMBL/GenBank/DDBJ databases">
        <authorList>
            <person name="Varghese N."/>
            <person name="Submissions S."/>
        </authorList>
    </citation>
    <scope>NUCLEOTIDE SEQUENCE [LARGE SCALE GENOMIC DNA]</scope>
    <source>
        <strain evidence="3">DSM 22638</strain>
    </source>
</reference>
<dbReference type="SUPFAM" id="SSF53335">
    <property type="entry name" value="S-adenosyl-L-methionine-dependent methyltransferases"/>
    <property type="match status" value="1"/>
</dbReference>
<keyword evidence="2" id="KW-0489">Methyltransferase</keyword>
<dbReference type="InterPro" id="IPR006342">
    <property type="entry name" value="FkbM_mtfrase"/>
</dbReference>
<feature type="domain" description="Methyltransferase FkbM" evidence="1">
    <location>
        <begin position="72"/>
        <end position="216"/>
    </location>
</feature>
<dbReference type="Gene3D" id="3.40.50.150">
    <property type="entry name" value="Vaccinia Virus protein VP39"/>
    <property type="match status" value="1"/>
</dbReference>
<dbReference type="Pfam" id="PF05050">
    <property type="entry name" value="Methyltransf_21"/>
    <property type="match status" value="1"/>
</dbReference>
<dbReference type="EMBL" id="FQWL01000002">
    <property type="protein sequence ID" value="SHG58965.1"/>
    <property type="molecule type" value="Genomic_DNA"/>
</dbReference>
<dbReference type="RefSeq" id="WP_073178722.1">
    <property type="nucleotide sequence ID" value="NZ_FQWL01000002.1"/>
</dbReference>
<dbReference type="AlphaFoldDB" id="A0A1M5L1Z9"/>
<sequence length="235" mass="26969">MLKFFKKRVKKLVIKLTQNVGHLKKSVNCNHIWYGQDLAGFFVCPDLLNESSVVYSFGIGQDISFDKALINDFNCKVYGFDPTPKSIDWLKGQETPNRFAFFDFGIGVKTEDTSFFLPINDDNVSGSLEKHVRVSENKRIDVHMKSLDDILRMLGHNKIDVLKMDIEGSEYDIIESFVQSDVQVDQLLIEFHDRFFDSASPKSLSSVRRLNEKGYEIFAVSDSFEEVSFIRKGLI</sequence>
<dbReference type="PANTHER" id="PTHR32026:SF10">
    <property type="entry name" value="METHYLTRANSFERASE-LIKE PROTEIN 24-RELATED"/>
    <property type="match status" value="1"/>
</dbReference>
<gene>
    <name evidence="2" type="ORF">SAMN04488116_1909</name>
</gene>
<protein>
    <submittedName>
        <fullName evidence="2">Methyltransferase, FkbM family</fullName>
    </submittedName>
</protein>
<proteinExistence type="predicted"/>
<dbReference type="STRING" id="570519.SAMN04488116_1909"/>
<keyword evidence="3" id="KW-1185">Reference proteome</keyword>
<dbReference type="OrthoDB" id="9812600at2"/>
<name>A0A1M5L1Z9_9FLAO</name>
<dbReference type="NCBIfam" id="TIGR01444">
    <property type="entry name" value="fkbM_fam"/>
    <property type="match status" value="1"/>
</dbReference>
<dbReference type="GO" id="GO:0032259">
    <property type="term" value="P:methylation"/>
    <property type="evidence" value="ECO:0007669"/>
    <property type="project" value="UniProtKB-KW"/>
</dbReference>
<dbReference type="Proteomes" id="UP000184532">
    <property type="component" value="Unassembled WGS sequence"/>
</dbReference>